<comment type="similarity">
    <text evidence="1">Belongs to the N(4)/N(6)-methyltransferase family.</text>
</comment>
<dbReference type="STRING" id="1184151.AW736_25905"/>
<proteinExistence type="inferred from homology"/>
<organism evidence="9 10">
    <name type="scientific">Termitidicoccus mucosus</name>
    <dbReference type="NCBI Taxonomy" id="1184151"/>
    <lineage>
        <taxon>Bacteria</taxon>
        <taxon>Pseudomonadati</taxon>
        <taxon>Verrucomicrobiota</taxon>
        <taxon>Opitutia</taxon>
        <taxon>Opitutales</taxon>
        <taxon>Opitutaceae</taxon>
        <taxon>Termitidicoccus</taxon>
    </lineage>
</organism>
<evidence type="ECO:0000256" key="5">
    <source>
        <dbReference type="ARBA" id="ARBA00022691"/>
    </source>
</evidence>
<dbReference type="OrthoDB" id="9814572at2"/>
<dbReference type="InterPro" id="IPR029063">
    <property type="entry name" value="SAM-dependent_MTases_sf"/>
</dbReference>
<protein>
    <recommendedName>
        <fullName evidence="2">site-specific DNA-methyltransferase (adenine-specific)</fullName>
        <ecNumber evidence="2">2.1.1.72</ecNumber>
    </recommendedName>
</protein>
<reference evidence="9 10" key="1">
    <citation type="submission" date="2016-01" db="EMBL/GenBank/DDBJ databases">
        <title>High potential of lignocellulose degradation of a new Verrucomicrobia species.</title>
        <authorList>
            <person name="Wang Y."/>
            <person name="Shi Y."/>
            <person name="Qiu Z."/>
            <person name="Liu S."/>
            <person name="Yang H."/>
        </authorList>
    </citation>
    <scope>NUCLEOTIDE SEQUENCE [LARGE SCALE GENOMIC DNA]</scope>
    <source>
        <strain evidence="9 10">TSB47</strain>
    </source>
</reference>
<keyword evidence="4" id="KW-0808">Transferase</keyword>
<dbReference type="InterPro" id="IPR051537">
    <property type="entry name" value="DNA_Adenine_Mtase"/>
</dbReference>
<name>A0A178IAD2_9BACT</name>
<dbReference type="Proteomes" id="UP000078486">
    <property type="component" value="Unassembled WGS sequence"/>
</dbReference>
<comment type="catalytic activity">
    <reaction evidence="7">
        <text>a 2'-deoxyadenosine in DNA + S-adenosyl-L-methionine = an N(6)-methyl-2'-deoxyadenosine in DNA + S-adenosyl-L-homocysteine + H(+)</text>
        <dbReference type="Rhea" id="RHEA:15197"/>
        <dbReference type="Rhea" id="RHEA-COMP:12418"/>
        <dbReference type="Rhea" id="RHEA-COMP:12419"/>
        <dbReference type="ChEBI" id="CHEBI:15378"/>
        <dbReference type="ChEBI" id="CHEBI:57856"/>
        <dbReference type="ChEBI" id="CHEBI:59789"/>
        <dbReference type="ChEBI" id="CHEBI:90615"/>
        <dbReference type="ChEBI" id="CHEBI:90616"/>
        <dbReference type="EC" id="2.1.1.72"/>
    </reaction>
</comment>
<dbReference type="GO" id="GO:0008170">
    <property type="term" value="F:N-methyltransferase activity"/>
    <property type="evidence" value="ECO:0007669"/>
    <property type="project" value="InterPro"/>
</dbReference>
<dbReference type="GO" id="GO:0003677">
    <property type="term" value="F:DNA binding"/>
    <property type="evidence" value="ECO:0007669"/>
    <property type="project" value="InterPro"/>
</dbReference>
<evidence type="ECO:0000313" key="10">
    <source>
        <dbReference type="Proteomes" id="UP000078486"/>
    </source>
</evidence>
<keyword evidence="5" id="KW-0949">S-adenosyl-L-methionine</keyword>
<evidence type="ECO:0000256" key="7">
    <source>
        <dbReference type="ARBA" id="ARBA00047942"/>
    </source>
</evidence>
<evidence type="ECO:0000256" key="1">
    <source>
        <dbReference type="ARBA" id="ARBA00006594"/>
    </source>
</evidence>
<feature type="domain" description="DNA methylase adenine-specific" evidence="8">
    <location>
        <begin position="95"/>
        <end position="201"/>
    </location>
</feature>
<keyword evidence="6" id="KW-0680">Restriction system</keyword>
<dbReference type="SUPFAM" id="SSF53335">
    <property type="entry name" value="S-adenosyl-L-methionine-dependent methyltransferases"/>
    <property type="match status" value="1"/>
</dbReference>
<dbReference type="GO" id="GO:0009307">
    <property type="term" value="P:DNA restriction-modification system"/>
    <property type="evidence" value="ECO:0007669"/>
    <property type="project" value="UniProtKB-KW"/>
</dbReference>
<comment type="caution">
    <text evidence="9">The sequence shown here is derived from an EMBL/GenBank/DDBJ whole genome shotgun (WGS) entry which is preliminary data.</text>
</comment>
<dbReference type="RefSeq" id="WP_068773173.1">
    <property type="nucleotide sequence ID" value="NZ_CP109796.1"/>
</dbReference>
<dbReference type="GO" id="GO:0032259">
    <property type="term" value="P:methylation"/>
    <property type="evidence" value="ECO:0007669"/>
    <property type="project" value="UniProtKB-KW"/>
</dbReference>
<dbReference type="PRINTS" id="PR00507">
    <property type="entry name" value="N12N6MTFRASE"/>
</dbReference>
<dbReference type="PANTHER" id="PTHR42933">
    <property type="entry name" value="SLR6095 PROTEIN"/>
    <property type="match status" value="1"/>
</dbReference>
<keyword evidence="10" id="KW-1185">Reference proteome</keyword>
<evidence type="ECO:0000256" key="2">
    <source>
        <dbReference type="ARBA" id="ARBA00011900"/>
    </source>
</evidence>
<dbReference type="InterPro" id="IPR003356">
    <property type="entry name" value="DNA_methylase_A-5"/>
</dbReference>
<evidence type="ECO:0000259" key="8">
    <source>
        <dbReference type="Pfam" id="PF02384"/>
    </source>
</evidence>
<dbReference type="Gene3D" id="3.40.50.150">
    <property type="entry name" value="Vaccinia Virus protein VP39"/>
    <property type="match status" value="1"/>
</dbReference>
<evidence type="ECO:0000256" key="3">
    <source>
        <dbReference type="ARBA" id="ARBA00022603"/>
    </source>
</evidence>
<evidence type="ECO:0000256" key="4">
    <source>
        <dbReference type="ARBA" id="ARBA00022679"/>
    </source>
</evidence>
<sequence>MKTSQTPCFRPLLEQLIRRHDAHTVFTSFASLAACALAHGTREAEYLEEVKRWNRDELEIFSHALAALVMEMEAQPFTDLLGGHYMDLALSHKGQQWNGEFHTPQNICEMIAQMLAGDSSLPPEGPVTLCEPACGAGAMILAFAKALSPENRCRLRVTAIDISKTACDMCFINTTLWGIPTEVVHGNTLSMKFFASWRNIHWVFRGRLHLFAGLAAGQNQTDAPQTENGNGNETVLPLATALIASAAGQQGQPPTPEKTEQIKAALGQQMFDFA</sequence>
<keyword evidence="3" id="KW-0489">Methyltransferase</keyword>
<evidence type="ECO:0000256" key="6">
    <source>
        <dbReference type="ARBA" id="ARBA00022747"/>
    </source>
</evidence>
<dbReference type="EMBL" id="LRRQ01000191">
    <property type="protein sequence ID" value="OAM86920.1"/>
    <property type="molecule type" value="Genomic_DNA"/>
</dbReference>
<evidence type="ECO:0000313" key="9">
    <source>
        <dbReference type="EMBL" id="OAM86920.1"/>
    </source>
</evidence>
<dbReference type="EC" id="2.1.1.72" evidence="2"/>
<dbReference type="AlphaFoldDB" id="A0A178IAD2"/>
<dbReference type="Pfam" id="PF02384">
    <property type="entry name" value="N6_Mtase"/>
    <property type="match status" value="1"/>
</dbReference>
<dbReference type="PANTHER" id="PTHR42933:SF3">
    <property type="entry name" value="TYPE I RESTRICTION ENZYME MJAVIII METHYLASE SUBUNIT"/>
    <property type="match status" value="1"/>
</dbReference>
<accession>A0A178IAD2</accession>
<gene>
    <name evidence="9" type="ORF">AW736_25905</name>
</gene>
<dbReference type="GO" id="GO:0009007">
    <property type="term" value="F:site-specific DNA-methyltransferase (adenine-specific) activity"/>
    <property type="evidence" value="ECO:0007669"/>
    <property type="project" value="UniProtKB-EC"/>
</dbReference>
<dbReference type="PROSITE" id="PS51257">
    <property type="entry name" value="PROKAR_LIPOPROTEIN"/>
    <property type="match status" value="1"/>
</dbReference>